<dbReference type="Pfam" id="PF12792">
    <property type="entry name" value="CSS-motif"/>
    <property type="match status" value="1"/>
</dbReference>
<dbReference type="SMART" id="SM00052">
    <property type="entry name" value="EAL"/>
    <property type="match status" value="1"/>
</dbReference>
<dbReference type="EC" id="3.1.4.52" evidence="2"/>
<sequence>MTTRHLVGLITGVLILAIFLPILLSVWLAQREAHNQFIDEQETYASRVFIRTEQVMEQAKGALREMDSLQVSGCDPEHLQAMRRLSYSWRYIQEVLYLDGNTVQCSSLESDGNGFTFPPPDRIIPAGYRAWYTERNDLGIQRYMAAFASEHHMVIIDPISFIDVIPFTNSTTQVALISTHNNRVLASSAPLDQQAWQRIKQEHLSSLTSNNVVYTVRQFPDIQVTIMTWSSTLPLSTRLRHQLMIWVPAGMVISLLACWLILRVLKRLQSPKQRMQDALNNADISVYYQPIVSLSDGKVVGCEALARWKQPDGTYLSPEIFIPLAEQCGLITALTESVVKTVFHDLGKWLSLHPELHVSINLSVADFQSVVLQTLLHQQLRIWQVQPQQVALELTERGFADPKTTLPALNAYREAGHAIYIDDFGTGYSSLRYLQDLEVDTLKLDKSFVDALEYAQVTPYIIEMAKTLQLNIVAEGIETTCQEAWLHEHGVQFGQGWLYSKALPKEAFILWAENNLRTHATSDKT</sequence>
<protein>
    <recommendedName>
        <fullName evidence="2">cyclic-guanylate-specific phosphodiesterase</fullName>
        <ecNumber evidence="2">3.1.4.52</ecNumber>
    </recommendedName>
</protein>
<dbReference type="Gene3D" id="3.20.20.450">
    <property type="entry name" value="EAL domain"/>
    <property type="match status" value="1"/>
</dbReference>
<dbReference type="InterPro" id="IPR001633">
    <property type="entry name" value="EAL_dom"/>
</dbReference>
<keyword evidence="4" id="KW-0973">c-di-GMP</keyword>
<reference evidence="12 13" key="1">
    <citation type="submission" date="2020-02" db="EMBL/GenBank/DDBJ databases">
        <title>Whole genome PO2S7.</title>
        <authorList>
            <person name="Singha K.M."/>
        </authorList>
    </citation>
    <scope>NUCLEOTIDE SEQUENCE [LARGE SCALE GENOMIC DNA]</scope>
    <source>
        <strain evidence="12 13">PO2S7</strain>
    </source>
</reference>
<dbReference type="GO" id="GO:0071111">
    <property type="term" value="F:cyclic-guanylate-specific phosphodiesterase activity"/>
    <property type="evidence" value="ECO:0007669"/>
    <property type="project" value="UniProtKB-EC"/>
</dbReference>
<evidence type="ECO:0000256" key="8">
    <source>
        <dbReference type="ARBA" id="ARBA00023136"/>
    </source>
</evidence>
<dbReference type="GO" id="GO:0005886">
    <property type="term" value="C:plasma membrane"/>
    <property type="evidence" value="ECO:0007669"/>
    <property type="project" value="UniProtKB-SubCell"/>
</dbReference>
<evidence type="ECO:0000256" key="6">
    <source>
        <dbReference type="ARBA" id="ARBA00022801"/>
    </source>
</evidence>
<accession>A0A6G9RRE6</accession>
<comment type="subcellular location">
    <subcellularLocation>
        <location evidence="1">Cell membrane</location>
        <topology evidence="1">Multi-pass membrane protein</topology>
    </subcellularLocation>
</comment>
<keyword evidence="7 10" id="KW-1133">Transmembrane helix</keyword>
<dbReference type="InterPro" id="IPR050706">
    <property type="entry name" value="Cyclic-di-GMP_PDE-like"/>
</dbReference>
<evidence type="ECO:0000313" key="13">
    <source>
        <dbReference type="Proteomes" id="UP000503580"/>
    </source>
</evidence>
<gene>
    <name evidence="12" type="ORF">GY169_17785</name>
</gene>
<evidence type="ECO:0000256" key="3">
    <source>
        <dbReference type="ARBA" id="ARBA00022475"/>
    </source>
</evidence>
<dbReference type="EMBL" id="CP050321">
    <property type="protein sequence ID" value="QIR28539.1"/>
    <property type="molecule type" value="Genomic_DNA"/>
</dbReference>
<name>A0A6G9RRE6_9ENTR</name>
<evidence type="ECO:0000256" key="1">
    <source>
        <dbReference type="ARBA" id="ARBA00004651"/>
    </source>
</evidence>
<dbReference type="PANTHER" id="PTHR33121">
    <property type="entry name" value="CYCLIC DI-GMP PHOSPHODIESTERASE PDEF"/>
    <property type="match status" value="1"/>
</dbReference>
<evidence type="ECO:0000256" key="9">
    <source>
        <dbReference type="ARBA" id="ARBA00034290"/>
    </source>
</evidence>
<evidence type="ECO:0000256" key="4">
    <source>
        <dbReference type="ARBA" id="ARBA00022636"/>
    </source>
</evidence>
<keyword evidence="5 10" id="KW-0812">Transmembrane</keyword>
<evidence type="ECO:0000256" key="7">
    <source>
        <dbReference type="ARBA" id="ARBA00022989"/>
    </source>
</evidence>
<evidence type="ECO:0000259" key="11">
    <source>
        <dbReference type="PROSITE" id="PS50883"/>
    </source>
</evidence>
<evidence type="ECO:0000313" key="12">
    <source>
        <dbReference type="EMBL" id="QIR28539.1"/>
    </source>
</evidence>
<dbReference type="InterPro" id="IPR035919">
    <property type="entry name" value="EAL_sf"/>
</dbReference>
<evidence type="ECO:0000256" key="2">
    <source>
        <dbReference type="ARBA" id="ARBA00012282"/>
    </source>
</evidence>
<keyword evidence="3" id="KW-1003">Cell membrane</keyword>
<dbReference type="CDD" id="cd01948">
    <property type="entry name" value="EAL"/>
    <property type="match status" value="1"/>
</dbReference>
<proteinExistence type="predicted"/>
<dbReference type="AlphaFoldDB" id="A0A6G9RRE6"/>
<organism evidence="12 13">
    <name type="scientific">Kluyvera genomosp. 3</name>
    <dbReference type="NCBI Taxonomy" id="2774055"/>
    <lineage>
        <taxon>Bacteria</taxon>
        <taxon>Pseudomonadati</taxon>
        <taxon>Pseudomonadota</taxon>
        <taxon>Gammaproteobacteria</taxon>
        <taxon>Enterobacterales</taxon>
        <taxon>Enterobacteriaceae</taxon>
        <taxon>Kluyvera</taxon>
    </lineage>
</organism>
<feature type="domain" description="EAL" evidence="11">
    <location>
        <begin position="268"/>
        <end position="516"/>
    </location>
</feature>
<evidence type="ECO:0000256" key="10">
    <source>
        <dbReference type="SAM" id="Phobius"/>
    </source>
</evidence>
<dbReference type="InterPro" id="IPR024744">
    <property type="entry name" value="CSS-motif_dom"/>
</dbReference>
<keyword evidence="8 10" id="KW-0472">Membrane</keyword>
<evidence type="ECO:0000256" key="5">
    <source>
        <dbReference type="ARBA" id="ARBA00022692"/>
    </source>
</evidence>
<dbReference type="PROSITE" id="PS50883">
    <property type="entry name" value="EAL"/>
    <property type="match status" value="1"/>
</dbReference>
<dbReference type="Proteomes" id="UP000503580">
    <property type="component" value="Chromosome"/>
</dbReference>
<dbReference type="PANTHER" id="PTHR33121:SF81">
    <property type="entry name" value="CYCLIC DI-GMP PHOSPHODIESTERASE PDEB-RELATED"/>
    <property type="match status" value="1"/>
</dbReference>
<dbReference type="RefSeq" id="WP_167576477.1">
    <property type="nucleotide sequence ID" value="NZ_CP050321.1"/>
</dbReference>
<dbReference type="SUPFAM" id="SSF141868">
    <property type="entry name" value="EAL domain-like"/>
    <property type="match status" value="1"/>
</dbReference>
<keyword evidence="13" id="KW-1185">Reference proteome</keyword>
<feature type="transmembrane region" description="Helical" evidence="10">
    <location>
        <begin position="243"/>
        <end position="265"/>
    </location>
</feature>
<comment type="catalytic activity">
    <reaction evidence="9">
        <text>3',3'-c-di-GMP + H2O = 5'-phosphoguanylyl(3'-&gt;5')guanosine + H(+)</text>
        <dbReference type="Rhea" id="RHEA:24902"/>
        <dbReference type="ChEBI" id="CHEBI:15377"/>
        <dbReference type="ChEBI" id="CHEBI:15378"/>
        <dbReference type="ChEBI" id="CHEBI:58754"/>
        <dbReference type="ChEBI" id="CHEBI:58805"/>
        <dbReference type="EC" id="3.1.4.52"/>
    </reaction>
</comment>
<keyword evidence="6" id="KW-0378">Hydrolase</keyword>
<dbReference type="KEGG" id="kgn:GY169_17785"/>
<feature type="transmembrane region" description="Helical" evidence="10">
    <location>
        <begin position="7"/>
        <end position="29"/>
    </location>
</feature>
<dbReference type="Pfam" id="PF00563">
    <property type="entry name" value="EAL"/>
    <property type="match status" value="1"/>
</dbReference>